<comment type="caution">
    <text evidence="1">The sequence shown here is derived from an EMBL/GenBank/DDBJ whole genome shotgun (WGS) entry which is preliminary data.</text>
</comment>
<keyword evidence="2" id="KW-1185">Reference proteome</keyword>
<accession>A0A4Y8VDR8</accession>
<evidence type="ECO:0000313" key="1">
    <source>
        <dbReference type="EMBL" id="TFH78297.1"/>
    </source>
</evidence>
<dbReference type="OrthoDB" id="9787478at2"/>
<dbReference type="GeneID" id="302995937"/>
<gene>
    <name evidence="1" type="ORF">EXN75_11685</name>
</gene>
<dbReference type="EMBL" id="SGVY01000033">
    <property type="protein sequence ID" value="TFH78297.1"/>
    <property type="molecule type" value="Genomic_DNA"/>
</dbReference>
<reference evidence="1 2" key="1">
    <citation type="submission" date="2019-02" db="EMBL/GenBank/DDBJ databases">
        <title>Draft Genome Sequence of the Prevotella sp. BCRC 81118, Isolated from Human Feces.</title>
        <authorList>
            <person name="Huang C.-H."/>
        </authorList>
    </citation>
    <scope>NUCLEOTIDE SEQUENCE [LARGE SCALE GENOMIC DNA]</scope>
    <source>
        <strain evidence="1 2">BCRC 81118</strain>
    </source>
</reference>
<name>A0A4Y8VDR8_9BACT</name>
<dbReference type="Pfam" id="PF13811">
    <property type="entry name" value="DUF4186"/>
    <property type="match status" value="1"/>
</dbReference>
<sequence>MRKNARKKQQKYVELSLFPEEEKNVNIKNSISSENKEKEYDISVCQRLYSPTNKEYNLADLFERLSKSAFRSRFRLSKKEKDYIKEKGLATIRKHAEDFIAKRLAPAIIPNDGKQTPMRGHPVFIAQHATGCCCRSCFFKWHHIPAGKLLTEEEQQYAVTVLMTWIEKQL</sequence>
<proteinExistence type="predicted"/>
<evidence type="ECO:0000313" key="2">
    <source>
        <dbReference type="Proteomes" id="UP000297872"/>
    </source>
</evidence>
<dbReference type="InterPro" id="IPR020378">
    <property type="entry name" value="DUF4186"/>
</dbReference>
<dbReference type="AlphaFoldDB" id="A0A4Y8VDR8"/>
<organism evidence="1 2">
    <name type="scientific">Segatella hominis</name>
    <dbReference type="NCBI Taxonomy" id="2518605"/>
    <lineage>
        <taxon>Bacteria</taxon>
        <taxon>Pseudomonadati</taxon>
        <taxon>Bacteroidota</taxon>
        <taxon>Bacteroidia</taxon>
        <taxon>Bacteroidales</taxon>
        <taxon>Prevotellaceae</taxon>
        <taxon>Segatella</taxon>
    </lineage>
</organism>
<dbReference type="RefSeq" id="WP_134843958.1">
    <property type="nucleotide sequence ID" value="NZ_SGVY01000033.1"/>
</dbReference>
<protein>
    <submittedName>
        <fullName evidence="1">DUF4186 domain-containing protein</fullName>
    </submittedName>
</protein>
<dbReference type="Proteomes" id="UP000297872">
    <property type="component" value="Unassembled WGS sequence"/>
</dbReference>